<feature type="compositionally biased region" description="Basic and acidic residues" evidence="1">
    <location>
        <begin position="234"/>
        <end position="249"/>
    </location>
</feature>
<reference evidence="3 4" key="1">
    <citation type="journal article" name="Sci. Rep.">
        <title>Telomere-to-telomere assembled and centromere annotated genomes of the two main subspecies of the button mushroom Agaricus bisporus reveal especially polymorphic chromosome ends.</title>
        <authorList>
            <person name="Sonnenberg A.S.M."/>
            <person name="Sedaghat-Telgerd N."/>
            <person name="Lavrijssen B."/>
            <person name="Ohm R.A."/>
            <person name="Hendrickx P.M."/>
            <person name="Scholtmeijer K."/>
            <person name="Baars J.J.P."/>
            <person name="van Peer A."/>
        </authorList>
    </citation>
    <scope>NUCLEOTIDE SEQUENCE [LARGE SCALE GENOMIC DNA]</scope>
    <source>
        <strain evidence="3 4">H119_p4</strain>
    </source>
</reference>
<feature type="compositionally biased region" description="Basic residues" evidence="1">
    <location>
        <begin position="180"/>
        <end position="194"/>
    </location>
</feature>
<keyword evidence="2" id="KW-1133">Transmembrane helix</keyword>
<evidence type="ECO:0000313" key="3">
    <source>
        <dbReference type="EMBL" id="KAF7784358.1"/>
    </source>
</evidence>
<feature type="region of interest" description="Disordered" evidence="1">
    <location>
        <begin position="154"/>
        <end position="201"/>
    </location>
</feature>
<feature type="region of interest" description="Disordered" evidence="1">
    <location>
        <begin position="234"/>
        <end position="262"/>
    </location>
</feature>
<name>A0A8H7KKU2_AGABI</name>
<protein>
    <submittedName>
        <fullName evidence="3">Uncharacterized protein</fullName>
    </submittedName>
</protein>
<dbReference type="EMBL" id="JABXXO010000001">
    <property type="protein sequence ID" value="KAF7784358.1"/>
    <property type="molecule type" value="Genomic_DNA"/>
</dbReference>
<organism evidence="3 4">
    <name type="scientific">Agaricus bisporus var. burnettii</name>
    <dbReference type="NCBI Taxonomy" id="192524"/>
    <lineage>
        <taxon>Eukaryota</taxon>
        <taxon>Fungi</taxon>
        <taxon>Dikarya</taxon>
        <taxon>Basidiomycota</taxon>
        <taxon>Agaricomycotina</taxon>
        <taxon>Agaricomycetes</taxon>
        <taxon>Agaricomycetidae</taxon>
        <taxon>Agaricales</taxon>
        <taxon>Agaricineae</taxon>
        <taxon>Agaricaceae</taxon>
        <taxon>Agaricus</taxon>
    </lineage>
</organism>
<evidence type="ECO:0000256" key="1">
    <source>
        <dbReference type="SAM" id="MobiDB-lite"/>
    </source>
</evidence>
<accession>A0A8H7KKU2</accession>
<evidence type="ECO:0000256" key="2">
    <source>
        <dbReference type="SAM" id="Phobius"/>
    </source>
</evidence>
<keyword evidence="2" id="KW-0472">Membrane</keyword>
<gene>
    <name evidence="3" type="ORF">Agabi119p4_523</name>
</gene>
<feature type="compositionally biased region" description="Basic and acidic residues" evidence="1">
    <location>
        <begin position="160"/>
        <end position="179"/>
    </location>
</feature>
<dbReference type="AlphaFoldDB" id="A0A8H7KKU2"/>
<sequence>MLQIKRGSKAFEERFVRPPSPPLYCPPTRSPSSAMFIIERDDDDDCMEGTAGCMPMYAIMGPNPSEKTDDVASSGPPQYEKPGPHRFIGVAAVAGLAFLIFVAYLVFGRWPRRMRRKYCRCLGGRSDDDEEEDSVEKGKSSTKRGVAVFLESASASSAEEIPHRHSRSMSDYRTDIDRRSKSRRRSSRNRRRRSNVTIPDGGAVVERKSVDVESGAMVTGWEVEHVGGVRYEVHTPTDQQPEQRREIHIQKPSLVYISGNNR</sequence>
<feature type="region of interest" description="Disordered" evidence="1">
    <location>
        <begin position="122"/>
        <end position="142"/>
    </location>
</feature>
<keyword evidence="2" id="KW-0812">Transmembrane</keyword>
<proteinExistence type="predicted"/>
<evidence type="ECO:0000313" key="4">
    <source>
        <dbReference type="Proteomes" id="UP000629468"/>
    </source>
</evidence>
<comment type="caution">
    <text evidence="3">The sequence shown here is derived from an EMBL/GenBank/DDBJ whole genome shotgun (WGS) entry which is preliminary data.</text>
</comment>
<dbReference type="Proteomes" id="UP000629468">
    <property type="component" value="Unassembled WGS sequence"/>
</dbReference>
<feature type="transmembrane region" description="Helical" evidence="2">
    <location>
        <begin position="87"/>
        <end position="107"/>
    </location>
</feature>